<comment type="caution">
    <text evidence="7">The sequence shown here is derived from an EMBL/GenBank/DDBJ whole genome shotgun (WGS) entry which is preliminary data.</text>
</comment>
<accession>A0ABU6MC61</accession>
<keyword evidence="4 6" id="KW-1133">Transmembrane helix</keyword>
<protein>
    <submittedName>
        <fullName evidence="7">YihY/virulence factor BrkB family protein</fullName>
    </submittedName>
</protein>
<evidence type="ECO:0000256" key="3">
    <source>
        <dbReference type="ARBA" id="ARBA00022692"/>
    </source>
</evidence>
<proteinExistence type="predicted"/>
<evidence type="ECO:0000256" key="2">
    <source>
        <dbReference type="ARBA" id="ARBA00022475"/>
    </source>
</evidence>
<evidence type="ECO:0000313" key="7">
    <source>
        <dbReference type="EMBL" id="MED1202249.1"/>
    </source>
</evidence>
<reference evidence="7 8" key="1">
    <citation type="submission" date="2023-03" db="EMBL/GenBank/DDBJ databases">
        <title>Bacillus Genome Sequencing.</title>
        <authorList>
            <person name="Dunlap C."/>
        </authorList>
    </citation>
    <scope>NUCLEOTIDE SEQUENCE [LARGE SCALE GENOMIC DNA]</scope>
    <source>
        <strain evidence="7 8">B-23453</strain>
    </source>
</reference>
<feature type="transmembrane region" description="Helical" evidence="6">
    <location>
        <begin position="34"/>
        <end position="56"/>
    </location>
</feature>
<dbReference type="PANTHER" id="PTHR30213">
    <property type="entry name" value="INNER MEMBRANE PROTEIN YHJD"/>
    <property type="match status" value="1"/>
</dbReference>
<dbReference type="NCBIfam" id="TIGR00765">
    <property type="entry name" value="yihY_not_rbn"/>
    <property type="match status" value="1"/>
</dbReference>
<dbReference type="EMBL" id="JARMAB010000005">
    <property type="protein sequence ID" value="MED1202249.1"/>
    <property type="molecule type" value="Genomic_DNA"/>
</dbReference>
<dbReference type="RefSeq" id="WP_066266758.1">
    <property type="nucleotide sequence ID" value="NZ_JARMAB010000005.1"/>
</dbReference>
<feature type="transmembrane region" description="Helical" evidence="6">
    <location>
        <begin position="245"/>
        <end position="265"/>
    </location>
</feature>
<evidence type="ECO:0000256" key="6">
    <source>
        <dbReference type="SAM" id="Phobius"/>
    </source>
</evidence>
<evidence type="ECO:0000313" key="8">
    <source>
        <dbReference type="Proteomes" id="UP001341444"/>
    </source>
</evidence>
<feature type="transmembrane region" description="Helical" evidence="6">
    <location>
        <begin position="184"/>
        <end position="201"/>
    </location>
</feature>
<dbReference type="PANTHER" id="PTHR30213:SF0">
    <property type="entry name" value="UPF0761 MEMBRANE PROTEIN YIHY"/>
    <property type="match status" value="1"/>
</dbReference>
<feature type="transmembrane region" description="Helical" evidence="6">
    <location>
        <begin position="129"/>
        <end position="153"/>
    </location>
</feature>
<evidence type="ECO:0000256" key="4">
    <source>
        <dbReference type="ARBA" id="ARBA00022989"/>
    </source>
</evidence>
<keyword evidence="2" id="KW-1003">Cell membrane</keyword>
<feature type="transmembrane region" description="Helical" evidence="6">
    <location>
        <begin position="213"/>
        <end position="233"/>
    </location>
</feature>
<comment type="subcellular location">
    <subcellularLocation>
        <location evidence="1">Cell membrane</location>
        <topology evidence="1">Multi-pass membrane protein</topology>
    </subcellularLocation>
</comment>
<evidence type="ECO:0000256" key="5">
    <source>
        <dbReference type="ARBA" id="ARBA00023136"/>
    </source>
</evidence>
<dbReference type="Proteomes" id="UP001341444">
    <property type="component" value="Unassembled WGS sequence"/>
</dbReference>
<sequence>MGKTRMKIRKGGSFLKKLYERISYNDVSSLSATLAYFFLLSLFPALIFMVALLAYLPISTEQLLNTVKDFAPGDTLQLIETNLKQILSQRQGGLISIGIIASIWSASNGIIAVIKALNRAYEVDETRSFIVVRGTSIILTLGMIIVFIVALGLPVFGKQIGMYIFSMFGLSNAFLTVWNGLRWVLSPVVLFAVFTGLYYFAPNIKMKCRTVIPGAIIAAVGWIIVSLGFSFYVNNFSNYSATYGSITGIIILMLWLYFSGAIIIVGGEINALLSKNTRSCQSSALKKTSHR</sequence>
<organism evidence="7 8">
    <name type="scientific">Heyndrickxia acidicola</name>
    <dbReference type="NCBI Taxonomy" id="209389"/>
    <lineage>
        <taxon>Bacteria</taxon>
        <taxon>Bacillati</taxon>
        <taxon>Bacillota</taxon>
        <taxon>Bacilli</taxon>
        <taxon>Bacillales</taxon>
        <taxon>Bacillaceae</taxon>
        <taxon>Heyndrickxia</taxon>
    </lineage>
</organism>
<evidence type="ECO:0000256" key="1">
    <source>
        <dbReference type="ARBA" id="ARBA00004651"/>
    </source>
</evidence>
<gene>
    <name evidence="7" type="ORF">P4T90_03980</name>
</gene>
<dbReference type="Pfam" id="PF03631">
    <property type="entry name" value="Virul_fac_BrkB"/>
    <property type="match status" value="1"/>
</dbReference>
<dbReference type="PIRSF" id="PIRSF035875">
    <property type="entry name" value="RNase_BN"/>
    <property type="match status" value="1"/>
</dbReference>
<keyword evidence="3 6" id="KW-0812">Transmembrane</keyword>
<keyword evidence="8" id="KW-1185">Reference proteome</keyword>
<dbReference type="InterPro" id="IPR017039">
    <property type="entry name" value="Virul_fac_BrkB"/>
</dbReference>
<keyword evidence="5 6" id="KW-0472">Membrane</keyword>
<name>A0ABU6MC61_9BACI</name>
<feature type="transmembrane region" description="Helical" evidence="6">
    <location>
        <begin position="94"/>
        <end position="117"/>
    </location>
</feature>